<evidence type="ECO:0000313" key="1">
    <source>
        <dbReference type="EMBL" id="MDC9591772.1"/>
    </source>
</evidence>
<evidence type="ECO:0000313" key="2">
    <source>
        <dbReference type="Proteomes" id="UP001217178"/>
    </source>
</evidence>
<protein>
    <submittedName>
        <fullName evidence="1">Uncharacterized protein</fullName>
    </submittedName>
</protein>
<reference evidence="1 2" key="1">
    <citation type="submission" date="2023-02" db="EMBL/GenBank/DDBJ databases">
        <title>Entomopathogenic bacteria.</title>
        <authorList>
            <person name="Machado R.A."/>
        </authorList>
    </citation>
    <scope>NUCLEOTIDE SEQUENCE [LARGE SCALE GENOMIC DNA]</scope>
    <source>
        <strain evidence="1 2">XENO-10</strain>
    </source>
</reference>
<gene>
    <name evidence="1" type="ORF">PSI23_21455</name>
</gene>
<dbReference type="EMBL" id="JAQRFI010000166">
    <property type="protein sequence ID" value="MDC9591772.1"/>
    <property type="molecule type" value="Genomic_DNA"/>
</dbReference>
<dbReference type="Proteomes" id="UP001217178">
    <property type="component" value="Unassembled WGS sequence"/>
</dbReference>
<comment type="caution">
    <text evidence="1">The sequence shown here is derived from an EMBL/GenBank/DDBJ whole genome shotgun (WGS) entry which is preliminary data.</text>
</comment>
<dbReference type="RefSeq" id="WP_273556971.1">
    <property type="nucleotide sequence ID" value="NZ_JAQRFI010000166.1"/>
</dbReference>
<organism evidence="1 2">
    <name type="scientific">Xenorhabdus yunnanensis</name>
    <dbReference type="NCBI Taxonomy" id="3025878"/>
    <lineage>
        <taxon>Bacteria</taxon>
        <taxon>Pseudomonadati</taxon>
        <taxon>Pseudomonadota</taxon>
        <taxon>Gammaproteobacteria</taxon>
        <taxon>Enterobacterales</taxon>
        <taxon>Morganellaceae</taxon>
        <taxon>Xenorhabdus</taxon>
    </lineage>
</organism>
<accession>A0ABT5LKX3</accession>
<name>A0ABT5LKX3_9GAMM</name>
<keyword evidence="2" id="KW-1185">Reference proteome</keyword>
<proteinExistence type="predicted"/>
<sequence>MIYTSKSISTNINISTYIKVGDEFIDIFQYEGDIKDIDYIDGALELTINGKPLITKLMWDYIDQIWSYFSKGLSLVYENQEFKCYFPDQPIDVKFIPLKGHKRVCVSISSHILPEVKTSIEKNEFLIEMRDHAIKFFERLEYLKSSTMGTRVAAMRYLEKINL</sequence>